<accession>A0A498KJ49</accession>
<proteinExistence type="predicted"/>
<comment type="caution">
    <text evidence="1">The sequence shown here is derived from an EMBL/GenBank/DDBJ whole genome shotgun (WGS) entry which is preliminary data.</text>
</comment>
<dbReference type="Proteomes" id="UP000290289">
    <property type="component" value="Chromosome 2"/>
</dbReference>
<evidence type="ECO:0000313" key="2">
    <source>
        <dbReference type="Proteomes" id="UP000290289"/>
    </source>
</evidence>
<evidence type="ECO:0008006" key="3">
    <source>
        <dbReference type="Google" id="ProtNLM"/>
    </source>
</evidence>
<sequence length="113" mass="13141">MRALLARVGTPILSRYNVIEEVHEKLMMLLDKLPKLRSSPNIERDSIKRKERSKATSQLNLLVFYEGLHAIWVRVENISLYRPTSEFRVVEDAISSTIAWPSNKYAILLIILY</sequence>
<dbReference type="AlphaFoldDB" id="A0A498KJ49"/>
<dbReference type="EMBL" id="RDQH01000328">
    <property type="protein sequence ID" value="RXI07201.1"/>
    <property type="molecule type" value="Genomic_DNA"/>
</dbReference>
<reference evidence="1 2" key="1">
    <citation type="submission" date="2018-10" db="EMBL/GenBank/DDBJ databases">
        <title>A high-quality apple genome assembly.</title>
        <authorList>
            <person name="Hu J."/>
        </authorList>
    </citation>
    <scope>NUCLEOTIDE SEQUENCE [LARGE SCALE GENOMIC DNA]</scope>
    <source>
        <strain evidence="2">cv. HFTH1</strain>
        <tissue evidence="1">Young leaf</tissue>
    </source>
</reference>
<gene>
    <name evidence="1" type="ORF">DVH24_026337</name>
</gene>
<name>A0A498KJ49_MALDO</name>
<protein>
    <recommendedName>
        <fullName evidence="3">Transposase Tnp1/En/Spm-like domain-containing protein</fullName>
    </recommendedName>
</protein>
<organism evidence="1 2">
    <name type="scientific">Malus domestica</name>
    <name type="common">Apple</name>
    <name type="synonym">Pyrus malus</name>
    <dbReference type="NCBI Taxonomy" id="3750"/>
    <lineage>
        <taxon>Eukaryota</taxon>
        <taxon>Viridiplantae</taxon>
        <taxon>Streptophyta</taxon>
        <taxon>Embryophyta</taxon>
        <taxon>Tracheophyta</taxon>
        <taxon>Spermatophyta</taxon>
        <taxon>Magnoliopsida</taxon>
        <taxon>eudicotyledons</taxon>
        <taxon>Gunneridae</taxon>
        <taxon>Pentapetalae</taxon>
        <taxon>rosids</taxon>
        <taxon>fabids</taxon>
        <taxon>Rosales</taxon>
        <taxon>Rosaceae</taxon>
        <taxon>Amygdaloideae</taxon>
        <taxon>Maleae</taxon>
        <taxon>Malus</taxon>
    </lineage>
</organism>
<evidence type="ECO:0000313" key="1">
    <source>
        <dbReference type="EMBL" id="RXI07201.1"/>
    </source>
</evidence>
<keyword evidence="2" id="KW-1185">Reference proteome</keyword>